<sequence length="519" mass="56802">MSATAERPHVNPWIVAIAVMFGTFMEVLDTTVVNVSLPHIAGSMSASIDEATWALTSYLVANAMILPITGWLANYFGRKRLLMMSVIGFTVASFFCGFAPTLPILIVFRVIQGAAGGALQPLSQAVLLEAFPPDQRGKAMGFWGLGIVVAPILGPVLGGWLTDAYSWRWVFYINIPVGIASLLMTRWFVFDPPYIQRSKLGVDYWGIGLLAVGIGGLQIVLDKGQQEDWFASSWILSLFITALVALGWFIYHELRVKGPVVDLRVFKDRTYSTGTLLMTMLGFVLYGSMVLLPIWLQTLLGYPSLQAGWALAPRGLGSFIAMPLVGAMLSKFDARKFLATGLVVSSATLFQLSRLNLNAGYWDFFWPQFVQGVSLAMLFVPLTTITMSRIPKEKMGNAASMFNLLRNIGGSVGIAGVTTMVARFAQSNTADLVHQITPYNQKAMGLMRGMQQSMMAHGSAPNVAYRQSYAQMFGLVQQQATILSFLEIFRILSVIFLALVPLVLIMKRPGKMAGPVAAH</sequence>
<feature type="transmembrane region" description="Helical" evidence="8">
    <location>
        <begin position="233"/>
        <end position="251"/>
    </location>
</feature>
<feature type="transmembrane region" description="Helical" evidence="8">
    <location>
        <begin position="12"/>
        <end position="33"/>
    </location>
</feature>
<evidence type="ECO:0000313" key="11">
    <source>
        <dbReference type="Proteomes" id="UP000593892"/>
    </source>
</evidence>
<evidence type="ECO:0000256" key="5">
    <source>
        <dbReference type="ARBA" id="ARBA00022692"/>
    </source>
</evidence>
<dbReference type="PROSITE" id="PS50850">
    <property type="entry name" value="MFS"/>
    <property type="match status" value="1"/>
</dbReference>
<feature type="transmembrane region" description="Helical" evidence="8">
    <location>
        <begin position="53"/>
        <end position="74"/>
    </location>
</feature>
<keyword evidence="7 8" id="KW-0472">Membrane</keyword>
<dbReference type="GO" id="GO:0005886">
    <property type="term" value="C:plasma membrane"/>
    <property type="evidence" value="ECO:0007669"/>
    <property type="project" value="UniProtKB-SubCell"/>
</dbReference>
<dbReference type="SUPFAM" id="SSF103473">
    <property type="entry name" value="MFS general substrate transporter"/>
    <property type="match status" value="1"/>
</dbReference>
<proteinExistence type="inferred from homology"/>
<feature type="transmembrane region" description="Helical" evidence="8">
    <location>
        <begin position="202"/>
        <end position="221"/>
    </location>
</feature>
<dbReference type="NCBIfam" id="TIGR00711">
    <property type="entry name" value="efflux_EmrB"/>
    <property type="match status" value="1"/>
</dbReference>
<keyword evidence="4" id="KW-1003">Cell membrane</keyword>
<organism evidence="10 11">
    <name type="scientific">Paludibaculum fermentans</name>
    <dbReference type="NCBI Taxonomy" id="1473598"/>
    <lineage>
        <taxon>Bacteria</taxon>
        <taxon>Pseudomonadati</taxon>
        <taxon>Acidobacteriota</taxon>
        <taxon>Terriglobia</taxon>
        <taxon>Bryobacterales</taxon>
        <taxon>Bryobacteraceae</taxon>
        <taxon>Paludibaculum</taxon>
    </lineage>
</organism>
<dbReference type="InterPro" id="IPR020846">
    <property type="entry name" value="MFS_dom"/>
</dbReference>
<feature type="transmembrane region" description="Helical" evidence="8">
    <location>
        <begin position="482"/>
        <end position="505"/>
    </location>
</feature>
<dbReference type="Gene3D" id="1.20.1250.20">
    <property type="entry name" value="MFS general substrate transporter like domains"/>
    <property type="match status" value="1"/>
</dbReference>
<dbReference type="PANTHER" id="PTHR42718">
    <property type="entry name" value="MAJOR FACILITATOR SUPERFAMILY MULTIDRUG TRANSPORTER MFSC"/>
    <property type="match status" value="1"/>
</dbReference>
<dbReference type="RefSeq" id="WP_194447614.1">
    <property type="nucleotide sequence ID" value="NZ_CP063849.1"/>
</dbReference>
<feature type="domain" description="Major facilitator superfamily (MFS) profile" evidence="9">
    <location>
        <begin position="15"/>
        <end position="511"/>
    </location>
</feature>
<dbReference type="InterPro" id="IPR004638">
    <property type="entry name" value="EmrB-like"/>
</dbReference>
<evidence type="ECO:0000256" key="2">
    <source>
        <dbReference type="ARBA" id="ARBA00008537"/>
    </source>
</evidence>
<dbReference type="PRINTS" id="PR01036">
    <property type="entry name" value="TCRTETB"/>
</dbReference>
<feature type="transmembrane region" description="Helical" evidence="8">
    <location>
        <begin position="140"/>
        <end position="161"/>
    </location>
</feature>
<dbReference type="InterPro" id="IPR036259">
    <property type="entry name" value="MFS_trans_sf"/>
</dbReference>
<dbReference type="EMBL" id="CP063849">
    <property type="protein sequence ID" value="QOY85944.1"/>
    <property type="molecule type" value="Genomic_DNA"/>
</dbReference>
<dbReference type="Proteomes" id="UP000593892">
    <property type="component" value="Chromosome"/>
</dbReference>
<feature type="transmembrane region" description="Helical" evidence="8">
    <location>
        <begin position="271"/>
        <end position="295"/>
    </location>
</feature>
<dbReference type="PANTHER" id="PTHR42718:SF9">
    <property type="entry name" value="MAJOR FACILITATOR SUPERFAMILY MULTIDRUG TRANSPORTER MFSC"/>
    <property type="match status" value="1"/>
</dbReference>
<evidence type="ECO:0000256" key="8">
    <source>
        <dbReference type="SAM" id="Phobius"/>
    </source>
</evidence>
<protein>
    <submittedName>
        <fullName evidence="10">DHA2 family efflux MFS transporter permease subunit</fullName>
    </submittedName>
</protein>
<feature type="transmembrane region" description="Helical" evidence="8">
    <location>
        <begin position="307"/>
        <end position="325"/>
    </location>
</feature>
<dbReference type="AlphaFoldDB" id="A0A7S7SIC9"/>
<dbReference type="Gene3D" id="1.20.1720.10">
    <property type="entry name" value="Multidrug resistance protein D"/>
    <property type="match status" value="1"/>
</dbReference>
<keyword evidence="6 8" id="KW-1133">Transmembrane helix</keyword>
<feature type="transmembrane region" description="Helical" evidence="8">
    <location>
        <begin position="167"/>
        <end position="190"/>
    </location>
</feature>
<comment type="subcellular location">
    <subcellularLocation>
        <location evidence="1">Cell membrane</location>
        <topology evidence="1">Multi-pass membrane protein</topology>
    </subcellularLocation>
</comment>
<dbReference type="CDD" id="cd17503">
    <property type="entry name" value="MFS_LmrB_MDR_like"/>
    <property type="match status" value="1"/>
</dbReference>
<keyword evidence="5 8" id="KW-0812">Transmembrane</keyword>
<evidence type="ECO:0000256" key="7">
    <source>
        <dbReference type="ARBA" id="ARBA00023136"/>
    </source>
</evidence>
<evidence type="ECO:0000256" key="1">
    <source>
        <dbReference type="ARBA" id="ARBA00004651"/>
    </source>
</evidence>
<accession>A0A7S7SIC9</accession>
<evidence type="ECO:0000256" key="3">
    <source>
        <dbReference type="ARBA" id="ARBA00022448"/>
    </source>
</evidence>
<evidence type="ECO:0000256" key="6">
    <source>
        <dbReference type="ARBA" id="ARBA00022989"/>
    </source>
</evidence>
<dbReference type="KEGG" id="pfer:IRI77_24415"/>
<dbReference type="Pfam" id="PF07690">
    <property type="entry name" value="MFS_1"/>
    <property type="match status" value="1"/>
</dbReference>
<dbReference type="InterPro" id="IPR011701">
    <property type="entry name" value="MFS"/>
</dbReference>
<dbReference type="GO" id="GO:0022857">
    <property type="term" value="F:transmembrane transporter activity"/>
    <property type="evidence" value="ECO:0007669"/>
    <property type="project" value="InterPro"/>
</dbReference>
<keyword evidence="11" id="KW-1185">Reference proteome</keyword>
<evidence type="ECO:0000313" key="10">
    <source>
        <dbReference type="EMBL" id="QOY85944.1"/>
    </source>
</evidence>
<comment type="similarity">
    <text evidence="2">Belongs to the major facilitator superfamily. EmrB family.</text>
</comment>
<feature type="transmembrane region" description="Helical" evidence="8">
    <location>
        <begin position="404"/>
        <end position="425"/>
    </location>
</feature>
<name>A0A7S7SIC9_PALFE</name>
<feature type="transmembrane region" description="Helical" evidence="8">
    <location>
        <begin position="81"/>
        <end position="100"/>
    </location>
</feature>
<evidence type="ECO:0000259" key="9">
    <source>
        <dbReference type="PROSITE" id="PS50850"/>
    </source>
</evidence>
<reference evidence="10 11" key="1">
    <citation type="submission" date="2020-10" db="EMBL/GenBank/DDBJ databases">
        <title>Complete genome sequence of Paludibaculum fermentans P105T, a facultatively anaerobic acidobacterium capable of dissimilatory Fe(III) reduction.</title>
        <authorList>
            <person name="Dedysh S.N."/>
            <person name="Beletsky A.V."/>
            <person name="Kulichevskaya I.S."/>
            <person name="Mardanov A.V."/>
            <person name="Ravin N.V."/>
        </authorList>
    </citation>
    <scope>NUCLEOTIDE SEQUENCE [LARGE SCALE GENOMIC DNA]</scope>
    <source>
        <strain evidence="10 11">P105</strain>
    </source>
</reference>
<keyword evidence="3" id="KW-0813">Transport</keyword>
<feature type="transmembrane region" description="Helical" evidence="8">
    <location>
        <begin position="365"/>
        <end position="383"/>
    </location>
</feature>
<gene>
    <name evidence="10" type="ORF">IRI77_24415</name>
</gene>
<evidence type="ECO:0000256" key="4">
    <source>
        <dbReference type="ARBA" id="ARBA00022475"/>
    </source>
</evidence>